<evidence type="ECO:0000313" key="3">
    <source>
        <dbReference type="Proteomes" id="UP000252139"/>
    </source>
</evidence>
<evidence type="ECO:0000313" key="2">
    <source>
        <dbReference type="EMBL" id="RCH98319.1"/>
    </source>
</evidence>
<feature type="compositionally biased region" description="Low complexity" evidence="1">
    <location>
        <begin position="57"/>
        <end position="85"/>
    </location>
</feature>
<comment type="caution">
    <text evidence="2">The sequence shown here is derived from an EMBL/GenBank/DDBJ whole genome shotgun (WGS) entry which is preliminary data.</text>
</comment>
<dbReference type="AlphaFoldDB" id="A0A367K865"/>
<dbReference type="Proteomes" id="UP000252139">
    <property type="component" value="Unassembled WGS sequence"/>
</dbReference>
<sequence length="85" mass="8764">MKRKNQDNLAESSSKGKKTLKSDDLDNSVTSTLTTSASTSLAPPPLDFTPLVSPPVASTSHPSHPLASAASSSSALSPTSKKIQK</sequence>
<reference evidence="2 3" key="1">
    <citation type="journal article" date="2018" name="G3 (Bethesda)">
        <title>Phylogenetic and Phylogenomic Definition of Rhizopus Species.</title>
        <authorList>
            <person name="Gryganskyi A.P."/>
            <person name="Golan J."/>
            <person name="Dolatabadi S."/>
            <person name="Mondo S."/>
            <person name="Robb S."/>
            <person name="Idnurm A."/>
            <person name="Muszewska A."/>
            <person name="Steczkiewicz K."/>
            <person name="Masonjones S."/>
            <person name="Liao H.L."/>
            <person name="Gajdeczka M.T."/>
            <person name="Anike F."/>
            <person name="Vuek A."/>
            <person name="Anishchenko I.M."/>
            <person name="Voigt K."/>
            <person name="de Hoog G.S."/>
            <person name="Smith M.E."/>
            <person name="Heitman J."/>
            <person name="Vilgalys R."/>
            <person name="Stajich J.E."/>
        </authorList>
    </citation>
    <scope>NUCLEOTIDE SEQUENCE [LARGE SCALE GENOMIC DNA]</scope>
    <source>
        <strain evidence="2 3">CBS 357.93</strain>
    </source>
</reference>
<feature type="compositionally biased region" description="Low complexity" evidence="1">
    <location>
        <begin position="30"/>
        <end position="41"/>
    </location>
</feature>
<dbReference type="EMBL" id="PJQL01000206">
    <property type="protein sequence ID" value="RCH98319.1"/>
    <property type="molecule type" value="Genomic_DNA"/>
</dbReference>
<name>A0A367K865_RHIAZ</name>
<proteinExistence type="predicted"/>
<organism evidence="2 3">
    <name type="scientific">Rhizopus azygosporus</name>
    <name type="common">Rhizopus microsporus var. azygosporus</name>
    <dbReference type="NCBI Taxonomy" id="86630"/>
    <lineage>
        <taxon>Eukaryota</taxon>
        <taxon>Fungi</taxon>
        <taxon>Fungi incertae sedis</taxon>
        <taxon>Mucoromycota</taxon>
        <taxon>Mucoromycotina</taxon>
        <taxon>Mucoromycetes</taxon>
        <taxon>Mucorales</taxon>
        <taxon>Mucorineae</taxon>
        <taxon>Rhizopodaceae</taxon>
        <taxon>Rhizopus</taxon>
    </lineage>
</organism>
<keyword evidence="3" id="KW-1185">Reference proteome</keyword>
<accession>A0A367K865</accession>
<gene>
    <name evidence="2" type="ORF">CU097_013031</name>
</gene>
<feature type="region of interest" description="Disordered" evidence="1">
    <location>
        <begin position="1"/>
        <end position="85"/>
    </location>
</feature>
<protein>
    <submittedName>
        <fullName evidence="2">Uncharacterized protein</fullName>
    </submittedName>
</protein>
<evidence type="ECO:0000256" key="1">
    <source>
        <dbReference type="SAM" id="MobiDB-lite"/>
    </source>
</evidence>